<dbReference type="PANTHER" id="PTHR42976">
    <property type="entry name" value="BIFUNCTIONAL CHITINASE/LYSOZYME-RELATED"/>
    <property type="match status" value="1"/>
</dbReference>
<dbReference type="GO" id="GO:0004553">
    <property type="term" value="F:hydrolase activity, hydrolyzing O-glycosyl compounds"/>
    <property type="evidence" value="ECO:0007669"/>
    <property type="project" value="InterPro"/>
</dbReference>
<dbReference type="Pfam" id="PF18911">
    <property type="entry name" value="PKD_4"/>
    <property type="match status" value="1"/>
</dbReference>
<evidence type="ECO:0000259" key="3">
    <source>
        <dbReference type="PROSITE" id="PS51910"/>
    </source>
</evidence>
<comment type="caution">
    <text evidence="4">The sequence shown here is derived from an EMBL/GenBank/DDBJ whole genome shotgun (WGS) entry which is preliminary data.</text>
</comment>
<keyword evidence="5" id="KW-1185">Reference proteome</keyword>
<dbReference type="PANTHER" id="PTHR42976:SF1">
    <property type="entry name" value="GH18 DOMAIN-CONTAINING PROTEIN-RELATED"/>
    <property type="match status" value="1"/>
</dbReference>
<dbReference type="PROSITE" id="PS51318">
    <property type="entry name" value="TAT"/>
    <property type="match status" value="1"/>
</dbReference>
<dbReference type="Pfam" id="PF02839">
    <property type="entry name" value="CBM_5_12"/>
    <property type="match status" value="1"/>
</dbReference>
<dbReference type="EMBL" id="AOIL01000031">
    <property type="protein sequence ID" value="ELY92339.1"/>
    <property type="molecule type" value="Genomic_DNA"/>
</dbReference>
<dbReference type="OrthoDB" id="8638at2157"/>
<dbReference type="Gene3D" id="3.20.20.80">
    <property type="entry name" value="Glycosidases"/>
    <property type="match status" value="1"/>
</dbReference>
<dbReference type="PATRIC" id="fig|1230458.4.peg.1846"/>
<dbReference type="InterPro" id="IPR003610">
    <property type="entry name" value="CBM5/12"/>
</dbReference>
<dbReference type="STRING" id="1230458.C484_09211"/>
<evidence type="ECO:0000259" key="2">
    <source>
        <dbReference type="PROSITE" id="PS50093"/>
    </source>
</evidence>
<feature type="domain" description="PKD" evidence="2">
    <location>
        <begin position="85"/>
        <end position="163"/>
    </location>
</feature>
<dbReference type="InterPro" id="IPR013783">
    <property type="entry name" value="Ig-like_fold"/>
</dbReference>
<gene>
    <name evidence="4" type="ORF">C484_09211</name>
</gene>
<dbReference type="SUPFAM" id="SSF51055">
    <property type="entry name" value="Carbohydrate binding domain"/>
    <property type="match status" value="1"/>
</dbReference>
<dbReference type="Proteomes" id="UP000011648">
    <property type="component" value="Unassembled WGS sequence"/>
</dbReference>
<dbReference type="CDD" id="cd12215">
    <property type="entry name" value="ChiC_BD"/>
    <property type="match status" value="1"/>
</dbReference>
<dbReference type="CDD" id="cd00146">
    <property type="entry name" value="PKD"/>
    <property type="match status" value="1"/>
</dbReference>
<dbReference type="InterPro" id="IPR006311">
    <property type="entry name" value="TAT_signal"/>
</dbReference>
<dbReference type="InterPro" id="IPR000601">
    <property type="entry name" value="PKD_dom"/>
</dbReference>
<dbReference type="PROSITE" id="PS50093">
    <property type="entry name" value="PKD"/>
    <property type="match status" value="1"/>
</dbReference>
<dbReference type="PROSITE" id="PS51910">
    <property type="entry name" value="GH18_2"/>
    <property type="match status" value="1"/>
</dbReference>
<dbReference type="GO" id="GO:0005975">
    <property type="term" value="P:carbohydrate metabolic process"/>
    <property type="evidence" value="ECO:0007669"/>
    <property type="project" value="InterPro"/>
</dbReference>
<dbReference type="SMART" id="SM00495">
    <property type="entry name" value="ChtBD3"/>
    <property type="match status" value="1"/>
</dbReference>
<dbReference type="InterPro" id="IPR022409">
    <property type="entry name" value="PKD/Chitinase_dom"/>
</dbReference>
<accession>M0A133</accession>
<dbReference type="Gene3D" id="2.60.40.10">
    <property type="entry name" value="Immunoglobulins"/>
    <property type="match status" value="1"/>
</dbReference>
<dbReference type="InterPro" id="IPR035986">
    <property type="entry name" value="PKD_dom_sf"/>
</dbReference>
<dbReference type="InterPro" id="IPR052750">
    <property type="entry name" value="GH18_Chitinase"/>
</dbReference>
<dbReference type="SUPFAM" id="SSF49299">
    <property type="entry name" value="PKD domain"/>
    <property type="match status" value="1"/>
</dbReference>
<dbReference type="GO" id="GO:0030246">
    <property type="term" value="F:carbohydrate binding"/>
    <property type="evidence" value="ECO:0007669"/>
    <property type="project" value="InterPro"/>
</dbReference>
<dbReference type="RefSeq" id="WP_006825603.1">
    <property type="nucleotide sequence ID" value="NZ_AOIL01000031.1"/>
</dbReference>
<dbReference type="SUPFAM" id="SSF51445">
    <property type="entry name" value="(Trans)glycosidases"/>
    <property type="match status" value="1"/>
</dbReference>
<evidence type="ECO:0000256" key="1">
    <source>
        <dbReference type="ARBA" id="ARBA00022801"/>
    </source>
</evidence>
<proteinExistence type="predicted"/>
<reference evidence="4 5" key="1">
    <citation type="journal article" date="2014" name="PLoS Genet.">
        <title>Phylogenetically driven sequencing of extremely halophilic archaea reveals strategies for static and dynamic osmo-response.</title>
        <authorList>
            <person name="Becker E.A."/>
            <person name="Seitzer P.M."/>
            <person name="Tritt A."/>
            <person name="Larsen D."/>
            <person name="Krusor M."/>
            <person name="Yao A.I."/>
            <person name="Wu D."/>
            <person name="Madern D."/>
            <person name="Eisen J.A."/>
            <person name="Darling A.E."/>
            <person name="Facciotti M.T."/>
        </authorList>
    </citation>
    <scope>NUCLEOTIDE SEQUENCE [LARGE SCALE GENOMIC DNA]</scope>
    <source>
        <strain evidence="4 5">DSM 12281</strain>
    </source>
</reference>
<keyword evidence="1" id="KW-0378">Hydrolase</keyword>
<dbReference type="InterPro" id="IPR017853">
    <property type="entry name" value="GH"/>
</dbReference>
<name>M0A133_9EURY</name>
<sequence length="452" mass="48832">MKRTRRDVLRNASTLSALAAGVGLGTSASAQEYPAWNPETAYTEGDRVRHDGVVWEAKWWTRGDEPGEGGEWGPWNEIGPTNPGPSASITTSTTNPEPGQEIEFDGTNSTGEIVTYDWSFGDGTGATGSVVTHTYGESGRYDVELTVTDADGESDTARTIVSVGDTAPPAADRWFAPYQGTWEDIVGDTLNANTDRVVLSFVGDGTDDGDITPGWLAGCNQPPCDNEPLETYLDEIQTLQDEGIEVGVAIGGWQGRVVARDAESATELKDAYAEILDTLGVTHLDIDDENAHRRDRTIYELRNEALAMLQAERPNVTVGYTVPATENGIANSEHAQARTWVEDAAAKGVDLAYVNIMTMVMNPTTTDKIVSACEDTVDFLGDVYPDKSESERWALLGNTPDIAESSVTTDVATDIVAFADEQGMGHLSYWALYNDPEGEFSEIYADFEDGPT</sequence>
<dbReference type="InterPro" id="IPR036573">
    <property type="entry name" value="CBM_sf_5/12"/>
</dbReference>
<dbReference type="Gene3D" id="2.10.10.20">
    <property type="entry name" value="Carbohydrate-binding module superfamily 5/12"/>
    <property type="match status" value="1"/>
</dbReference>
<dbReference type="InterPro" id="IPR001223">
    <property type="entry name" value="Glyco_hydro18_cat"/>
</dbReference>
<organism evidence="4 5">
    <name type="scientific">Natrialba taiwanensis DSM 12281</name>
    <dbReference type="NCBI Taxonomy" id="1230458"/>
    <lineage>
        <taxon>Archaea</taxon>
        <taxon>Methanobacteriati</taxon>
        <taxon>Methanobacteriota</taxon>
        <taxon>Stenosarchaea group</taxon>
        <taxon>Halobacteria</taxon>
        <taxon>Halobacteriales</taxon>
        <taxon>Natrialbaceae</taxon>
        <taxon>Natrialba</taxon>
    </lineage>
</organism>
<evidence type="ECO:0000313" key="4">
    <source>
        <dbReference type="EMBL" id="ELY92339.1"/>
    </source>
</evidence>
<protein>
    <submittedName>
        <fullName evidence="4">PKD domain containing protein</fullName>
    </submittedName>
</protein>
<feature type="domain" description="GH18" evidence="3">
    <location>
        <begin position="157"/>
        <end position="452"/>
    </location>
</feature>
<dbReference type="GO" id="GO:0005576">
    <property type="term" value="C:extracellular region"/>
    <property type="evidence" value="ECO:0007669"/>
    <property type="project" value="InterPro"/>
</dbReference>
<evidence type="ECO:0000313" key="5">
    <source>
        <dbReference type="Proteomes" id="UP000011648"/>
    </source>
</evidence>
<dbReference type="AlphaFoldDB" id="M0A133"/>
<dbReference type="SMART" id="SM00089">
    <property type="entry name" value="PKD"/>
    <property type="match status" value="1"/>
</dbReference>